<dbReference type="AlphaFoldDB" id="A0A0E9TGB1"/>
<reference evidence="1" key="2">
    <citation type="journal article" date="2015" name="Fish Shellfish Immunol.">
        <title>Early steps in the European eel (Anguilla anguilla)-Vibrio vulnificus interaction in the gills: Role of the RtxA13 toxin.</title>
        <authorList>
            <person name="Callol A."/>
            <person name="Pajuelo D."/>
            <person name="Ebbesson L."/>
            <person name="Teles M."/>
            <person name="MacKenzie S."/>
            <person name="Amaro C."/>
        </authorList>
    </citation>
    <scope>NUCLEOTIDE SEQUENCE</scope>
</reference>
<proteinExistence type="predicted"/>
<dbReference type="EMBL" id="GBXM01056085">
    <property type="protein sequence ID" value="JAH52492.1"/>
    <property type="molecule type" value="Transcribed_RNA"/>
</dbReference>
<protein>
    <submittedName>
        <fullName evidence="1">Uncharacterized protein</fullName>
    </submittedName>
</protein>
<reference evidence="1" key="1">
    <citation type="submission" date="2014-11" db="EMBL/GenBank/DDBJ databases">
        <authorList>
            <person name="Amaro Gonzalez C."/>
        </authorList>
    </citation>
    <scope>NUCLEOTIDE SEQUENCE</scope>
</reference>
<name>A0A0E9TGB1_ANGAN</name>
<sequence length="35" mass="4027">MVRRIRGLMCEVNKSKGLSRGRSDIFKNVSKIFSL</sequence>
<organism evidence="1">
    <name type="scientific">Anguilla anguilla</name>
    <name type="common">European freshwater eel</name>
    <name type="synonym">Muraena anguilla</name>
    <dbReference type="NCBI Taxonomy" id="7936"/>
    <lineage>
        <taxon>Eukaryota</taxon>
        <taxon>Metazoa</taxon>
        <taxon>Chordata</taxon>
        <taxon>Craniata</taxon>
        <taxon>Vertebrata</taxon>
        <taxon>Euteleostomi</taxon>
        <taxon>Actinopterygii</taxon>
        <taxon>Neopterygii</taxon>
        <taxon>Teleostei</taxon>
        <taxon>Anguilliformes</taxon>
        <taxon>Anguillidae</taxon>
        <taxon>Anguilla</taxon>
    </lineage>
</organism>
<evidence type="ECO:0000313" key="1">
    <source>
        <dbReference type="EMBL" id="JAH52492.1"/>
    </source>
</evidence>
<accession>A0A0E9TGB1</accession>